<keyword evidence="4" id="KW-1185">Reference proteome</keyword>
<sequence length="450" mass="43890">MRSFALRNNLIRGGAAAIAASAIVLAVAAPGSAATTPLAYADANGLHLSLLGSPTVDSGTSTSTTDGKTSKTCVTGATLSQIDGCPGGPLVQLLGNQSLIPSTAVVAQNSKATMASQDGVSQACAGLAGSGATVVSVGSGDCIKGGQQLSLDPGSINLTNLQLSSAGILTGLTTPVQALLQPLLTPILSTLSSSVLSPLSGAIPIHLTLGAVSAYCSATPTTVSGNGTVAGLSLVVGLPAPIGPITIPLNVGTGKNVHVLTNLDQVVTAIKNGVVNALDGQVTGIAGINTLLGGVGSALDQILGTINDNVVKAIEGQLAPLEQNILDGVINAQSQTAAPHPTISITALDLKVLPVLGNQGIDLRVGKVDCGPNYKANAVTPPANCTAANNCPPTPPSACTGTNCPTKVTSGLAAGYLPTGPLGMAFLGLTVAAAAGAGVTAGARALRKSA</sequence>
<evidence type="ECO:0000313" key="4">
    <source>
        <dbReference type="Proteomes" id="UP000271573"/>
    </source>
</evidence>
<feature type="transmembrane region" description="Helical" evidence="1">
    <location>
        <begin position="422"/>
        <end position="446"/>
    </location>
</feature>
<evidence type="ECO:0000313" key="3">
    <source>
        <dbReference type="EMBL" id="BBH16583.1"/>
    </source>
</evidence>
<keyword evidence="1" id="KW-0812">Transmembrane</keyword>
<keyword evidence="1" id="KW-1133">Transmembrane helix</keyword>
<dbReference type="EMBL" id="AP019307">
    <property type="protein sequence ID" value="BBH16583.1"/>
    <property type="molecule type" value="Genomic_DNA"/>
</dbReference>
<feature type="chain" id="PRO_5039517199" evidence="2">
    <location>
        <begin position="29"/>
        <end position="450"/>
    </location>
</feature>
<dbReference type="KEGG" id="nbe:Back2_08700"/>
<keyword evidence="2" id="KW-0732">Signal</keyword>
<evidence type="ECO:0000256" key="2">
    <source>
        <dbReference type="SAM" id="SignalP"/>
    </source>
</evidence>
<dbReference type="AlphaFoldDB" id="A0A3G9IW51"/>
<protein>
    <submittedName>
        <fullName evidence="3">Uncharacterized protein</fullName>
    </submittedName>
</protein>
<organism evidence="3 4">
    <name type="scientific">Nocardioides baekrokdamisoli</name>
    <dbReference type="NCBI Taxonomy" id="1804624"/>
    <lineage>
        <taxon>Bacteria</taxon>
        <taxon>Bacillati</taxon>
        <taxon>Actinomycetota</taxon>
        <taxon>Actinomycetes</taxon>
        <taxon>Propionibacteriales</taxon>
        <taxon>Nocardioidaceae</taxon>
        <taxon>Nocardioides</taxon>
    </lineage>
</organism>
<evidence type="ECO:0000256" key="1">
    <source>
        <dbReference type="SAM" id="Phobius"/>
    </source>
</evidence>
<keyword evidence="1" id="KW-0472">Membrane</keyword>
<reference evidence="3 4" key="1">
    <citation type="submission" date="2018-11" db="EMBL/GenBank/DDBJ databases">
        <title>Complete genome sequence of Nocardioides baekrokdamisoli strain KCTC 39748.</title>
        <authorList>
            <person name="Kang S.W."/>
            <person name="Lee K.C."/>
            <person name="Kim K.K."/>
            <person name="Kim J.S."/>
            <person name="Kim D.S."/>
            <person name="Ko S.H."/>
            <person name="Yang S.H."/>
            <person name="Shin Y.K."/>
            <person name="Lee J.S."/>
        </authorList>
    </citation>
    <scope>NUCLEOTIDE SEQUENCE [LARGE SCALE GENOMIC DNA]</scope>
    <source>
        <strain evidence="3 4">KCTC 39748</strain>
    </source>
</reference>
<name>A0A3G9IW51_9ACTN</name>
<dbReference type="RefSeq" id="WP_125567086.1">
    <property type="nucleotide sequence ID" value="NZ_AP019307.1"/>
</dbReference>
<accession>A0A3G9IW51</accession>
<gene>
    <name evidence="3" type="ORF">Back2_08700</name>
</gene>
<feature type="signal peptide" evidence="2">
    <location>
        <begin position="1"/>
        <end position="28"/>
    </location>
</feature>
<proteinExistence type="predicted"/>
<dbReference type="Proteomes" id="UP000271573">
    <property type="component" value="Chromosome"/>
</dbReference>